<dbReference type="InterPro" id="IPR036777">
    <property type="entry name" value="Channel_Tsx-like_sf"/>
</dbReference>
<feature type="signal peptide" evidence="1">
    <location>
        <begin position="1"/>
        <end position="20"/>
    </location>
</feature>
<evidence type="ECO:0000313" key="3">
    <source>
        <dbReference type="Proteomes" id="UP000664904"/>
    </source>
</evidence>
<dbReference type="GO" id="GO:0009279">
    <property type="term" value="C:cell outer membrane"/>
    <property type="evidence" value="ECO:0007669"/>
    <property type="project" value="InterPro"/>
</dbReference>
<dbReference type="EMBL" id="CP072133">
    <property type="protein sequence ID" value="QTH71852.1"/>
    <property type="molecule type" value="Genomic_DNA"/>
</dbReference>
<proteinExistence type="predicted"/>
<name>A0A975DHK2_9GAMM</name>
<organism evidence="2 3">
    <name type="scientific">Pseudoalteromonas xiamenensis</name>
    <dbReference type="NCBI Taxonomy" id="882626"/>
    <lineage>
        <taxon>Bacteria</taxon>
        <taxon>Pseudomonadati</taxon>
        <taxon>Pseudomonadota</taxon>
        <taxon>Gammaproteobacteria</taxon>
        <taxon>Alteromonadales</taxon>
        <taxon>Pseudoalteromonadaceae</taxon>
        <taxon>Pseudoalteromonas</taxon>
    </lineage>
</organism>
<evidence type="ECO:0000313" key="2">
    <source>
        <dbReference type="EMBL" id="QTH71852.1"/>
    </source>
</evidence>
<gene>
    <name evidence="2" type="ORF">J5O05_02575</name>
</gene>
<dbReference type="AlphaFoldDB" id="A0A975DHK2"/>
<keyword evidence="1" id="KW-0732">Signal</keyword>
<sequence>MKTHSVISLSLLVASQAGFAADWSTTQLHLNHGEFKNPFSQQKANATIYSLQHASGYKYGDNFFFIDFTKDDRDDGYQDGDYYGEWYSSFSLGKITGKEFSFGAIRDVSLVAGVNVAGDAKVMKYLPGIKLHWDVPGFNFLTTSFTSYIDDSSGVAKQGAPMETDSWMFDMAWGYPFTIGEQRFHFTGHMEFIDGRRNELGGEVKSWILAQPILVWDLGYALGNQPNNLMLGVEWQYWRHKLGTNTSESVPQLHLEWTF</sequence>
<dbReference type="RefSeq" id="WP_208843475.1">
    <property type="nucleotide sequence ID" value="NZ_CP072133.1"/>
</dbReference>
<reference evidence="2" key="1">
    <citation type="submission" date="2021-03" db="EMBL/GenBank/DDBJ databases">
        <title>Complete Genome of Pseudoalteromonas xiamenensis STKMTI.2, a new potential marine bacterium producing anti-Vibrio compounds.</title>
        <authorList>
            <person name="Handayani D.P."/>
            <person name="Isnansetyo A."/>
            <person name="Istiqomah I."/>
            <person name="Jumina J."/>
        </authorList>
    </citation>
    <scope>NUCLEOTIDE SEQUENCE</scope>
    <source>
        <strain evidence="2">STKMTI.2</strain>
    </source>
</reference>
<keyword evidence="3" id="KW-1185">Reference proteome</keyword>
<feature type="chain" id="PRO_5036687892" evidence="1">
    <location>
        <begin position="21"/>
        <end position="259"/>
    </location>
</feature>
<accession>A0A975DHK2</accession>
<dbReference type="KEGG" id="pxi:J5O05_02575"/>
<dbReference type="Gene3D" id="2.40.230.20">
    <property type="entry name" value="Nucleoside-specific channel-forming protein, Tsx-like"/>
    <property type="match status" value="1"/>
</dbReference>
<dbReference type="SUPFAM" id="SSF111364">
    <property type="entry name" value="Tsx-like channel"/>
    <property type="match status" value="1"/>
</dbReference>
<protein>
    <submittedName>
        <fullName evidence="2">Nucleoside-binding protein</fullName>
    </submittedName>
</protein>
<evidence type="ECO:0000256" key="1">
    <source>
        <dbReference type="SAM" id="SignalP"/>
    </source>
</evidence>
<dbReference type="Proteomes" id="UP000664904">
    <property type="component" value="Chromosome"/>
</dbReference>